<dbReference type="CDD" id="cd17928">
    <property type="entry name" value="DEXDc_SecA"/>
    <property type="match status" value="1"/>
</dbReference>
<dbReference type="InterPro" id="IPR044722">
    <property type="entry name" value="SecA_SF2_C"/>
</dbReference>
<keyword evidence="4 13" id="KW-1003">Cell membrane</keyword>
<evidence type="ECO:0000256" key="10">
    <source>
        <dbReference type="ARBA" id="ARBA00022967"/>
    </source>
</evidence>
<sequence length="812" mass="95991">MFFINKIINILNLNNYNNNYYLKNKFNNILNSINLYDKKIINFDNKELKNKTIEFKKRIRSGENLDTIIVEAFSVVKEAVRRIYGIKYYDVQILGGLALNYGCVIEMSTGEGKTLTSVLPAYLNSLTGDGVHIVTINKYLAKRDFNSNKKIFNFLGLSVGLNISNINTFEKIKEYNNDIVYGTNNEFCFDYLKDNLVLNIKNKVQNKLNYVIIDEIDSILIDESITPLIISGKSIDDSTIYKNINKFIYLFDINNTLNNKFYKIDFLNKNIYYTSLGYNLIEYIIFNLKLINNKKKLYYKNNIIFIKYVTSLIKSYLFFKKNIDYIIKNNKIILIDQNTGRLCKNKRISDGIHQAIEAKENVKILEENINIASITFQNYFKLYKKISGMTGTAYTEKEEFKYIYGLNTIKIPSNKPLIRKDLNDIFFINEESKIKYIINDIKKCIKKNRPVLIGTISIEKSELISLYLKKNNIPHNLLNAKNYEIEAKIISKVGKPGNVTIATNIAGRGTDIILGGDYNLFNRNIWIKNNNIVKKSGGLYIIGTERFDSRRIDNQLIGRSGRQGDPGSSRFYLSLEDKLFSKIINNNIKNIINNIKDNKKFFIKNKFISKMIYNIQKSIEKKNFQLRKQILIYDNIFDIQRNIIYKIRNYILCNCIYNNMYKKFKLFFILKILKKYINKKSYNIDKLLIFIKKKFNINIKRKYKYVLYKNNIFSIKYIIFIINKKFNKFEKKINYRTLIIIIRNNLLKILDLIWINHINNINNLQQNIYLKIYANKDPYQEYMLNSFLLFNKMINKWKYKSIFKIFNIIKNI</sequence>
<keyword evidence="6" id="KW-0997">Cell inner membrane</keyword>
<dbReference type="GO" id="GO:0006605">
    <property type="term" value="P:protein targeting"/>
    <property type="evidence" value="ECO:0007669"/>
    <property type="project" value="UniProtKB-UniRule"/>
</dbReference>
<evidence type="ECO:0000256" key="4">
    <source>
        <dbReference type="ARBA" id="ARBA00022475"/>
    </source>
</evidence>
<dbReference type="InterPro" id="IPR014018">
    <property type="entry name" value="SecA_motor_DEAD"/>
</dbReference>
<evidence type="ECO:0000259" key="15">
    <source>
        <dbReference type="PROSITE" id="PS51192"/>
    </source>
</evidence>
<accession>A0A2Z5TI79</accession>
<dbReference type="AlphaFoldDB" id="A0A2Z5TI79"/>
<keyword evidence="11 13" id="KW-0811">Translocation</keyword>
<dbReference type="HAMAP" id="MF_01382">
    <property type="entry name" value="SecA"/>
    <property type="match status" value="1"/>
</dbReference>
<dbReference type="NCBIfam" id="TIGR00963">
    <property type="entry name" value="secA"/>
    <property type="match status" value="1"/>
</dbReference>
<comment type="subunit">
    <text evidence="13">Monomer and homodimer. Part of the essential Sec protein translocation apparatus which comprises SecA, SecYEG and auxiliary proteins SecDF-YajC and YidC.</text>
</comment>
<dbReference type="SUPFAM" id="SSF81767">
    <property type="entry name" value="Pre-protein crosslinking domain of SecA"/>
    <property type="match status" value="1"/>
</dbReference>
<dbReference type="GO" id="GO:0031522">
    <property type="term" value="C:cell envelope Sec protein transport complex"/>
    <property type="evidence" value="ECO:0007669"/>
    <property type="project" value="UniProtKB-ARBA"/>
</dbReference>
<dbReference type="RefSeq" id="WP_148708333.1">
    <property type="nucleotide sequence ID" value="NZ_AP018161.1"/>
</dbReference>
<dbReference type="GO" id="GO:0043952">
    <property type="term" value="P:protein transport by the Sec complex"/>
    <property type="evidence" value="ECO:0007669"/>
    <property type="project" value="UniProtKB-ARBA"/>
</dbReference>
<evidence type="ECO:0000256" key="1">
    <source>
        <dbReference type="ARBA" id="ARBA00004170"/>
    </source>
</evidence>
<keyword evidence="19" id="KW-1185">Reference proteome</keyword>
<keyword evidence="9 13" id="KW-0653">Protein transport</keyword>
<dbReference type="OrthoDB" id="9805579at2"/>
<evidence type="ECO:0000313" key="19">
    <source>
        <dbReference type="Proteomes" id="UP000289537"/>
    </source>
</evidence>
<dbReference type="CDD" id="cd18803">
    <property type="entry name" value="SF2_C_secA"/>
    <property type="match status" value="1"/>
</dbReference>
<dbReference type="PRINTS" id="PR00906">
    <property type="entry name" value="SECA"/>
</dbReference>
<protein>
    <recommendedName>
        <fullName evidence="13 14">Protein translocase subunit SecA</fullName>
        <ecNumber evidence="13">7.4.2.8</ecNumber>
    </recommendedName>
</protein>
<reference evidence="18 19" key="1">
    <citation type="journal article" date="2017" name="Proc. Natl. Acad. Sci. U.S.A.">
        <title>Small genome symbiont underlies cuticle hardness in beetles.</title>
        <authorList>
            <person name="Anbutsu H."/>
            <person name="Moriyama M."/>
            <person name="Nikoh N."/>
            <person name="Hosokawa T."/>
            <person name="Futahashi R."/>
            <person name="Tanahashi M."/>
            <person name="Meng X.Y."/>
            <person name="Kuriwada T."/>
            <person name="Mori N."/>
            <person name="Oshima K."/>
            <person name="Hattori M."/>
            <person name="Fujie M."/>
            <person name="Satoh N."/>
            <person name="Maeda T."/>
            <person name="Shigenobu S."/>
            <person name="Koga R."/>
            <person name="Fukatsu T."/>
        </authorList>
    </citation>
    <scope>NUCLEOTIDE SEQUENCE [LARGE SCALE GENOMIC DNA]</scope>
    <source>
        <strain evidence="18">NARRFE1</strain>
    </source>
</reference>
<evidence type="ECO:0000256" key="2">
    <source>
        <dbReference type="ARBA" id="ARBA00007650"/>
    </source>
</evidence>
<feature type="domain" description="Helicase C-terminal" evidence="16">
    <location>
        <begin position="436"/>
        <end position="607"/>
    </location>
</feature>
<feature type="domain" description="Helicase ATP-binding" evidence="15">
    <location>
        <begin position="94"/>
        <end position="252"/>
    </location>
</feature>
<dbReference type="GO" id="GO:0005524">
    <property type="term" value="F:ATP binding"/>
    <property type="evidence" value="ECO:0007669"/>
    <property type="project" value="UniProtKB-UniRule"/>
</dbReference>
<dbReference type="InterPro" id="IPR036266">
    <property type="entry name" value="SecA_Wing/Scaffold_sf"/>
</dbReference>
<keyword evidence="7 13" id="KW-0547">Nucleotide-binding</keyword>
<keyword evidence="10 13" id="KW-1278">Translocase</keyword>
<dbReference type="PROSITE" id="PS51194">
    <property type="entry name" value="HELICASE_CTER"/>
    <property type="match status" value="1"/>
</dbReference>
<dbReference type="SUPFAM" id="SSF81886">
    <property type="entry name" value="Helical scaffold and wing domains of SecA"/>
    <property type="match status" value="1"/>
</dbReference>
<keyword evidence="5 13" id="KW-0963">Cytoplasm</keyword>
<comment type="function">
    <text evidence="13">Part of the Sec protein translocase complex. Interacts with the SecYEG preprotein conducting channel. Has a central role in coupling the hydrolysis of ATP to the transfer of proteins into and across the cell membrane, serving both as a receptor for the preprotein-SecB complex and as an ATP-driven molecular motor driving the stepwise translocation of polypeptide chains across the membrane.</text>
</comment>
<dbReference type="SMART" id="SM00958">
    <property type="entry name" value="SecA_PP_bind"/>
    <property type="match status" value="1"/>
</dbReference>
<dbReference type="Pfam" id="PF07517">
    <property type="entry name" value="SecA_DEAD"/>
    <property type="match status" value="1"/>
</dbReference>
<dbReference type="GO" id="GO:0005886">
    <property type="term" value="C:plasma membrane"/>
    <property type="evidence" value="ECO:0007669"/>
    <property type="project" value="UniProtKB-SubCell"/>
</dbReference>
<evidence type="ECO:0000256" key="8">
    <source>
        <dbReference type="ARBA" id="ARBA00022840"/>
    </source>
</evidence>
<dbReference type="Proteomes" id="UP000289537">
    <property type="component" value="Chromosome"/>
</dbReference>
<dbReference type="InterPro" id="IPR027417">
    <property type="entry name" value="P-loop_NTPase"/>
</dbReference>
<dbReference type="GO" id="GO:0008564">
    <property type="term" value="F:protein-exporting ATPase activity"/>
    <property type="evidence" value="ECO:0007669"/>
    <property type="project" value="UniProtKB-EC"/>
</dbReference>
<dbReference type="InterPro" id="IPR000185">
    <property type="entry name" value="SecA"/>
</dbReference>
<feature type="domain" description="SecA family profile" evidence="17">
    <location>
        <begin position="8"/>
        <end position="604"/>
    </location>
</feature>
<dbReference type="Gene3D" id="3.40.50.300">
    <property type="entry name" value="P-loop containing nucleotide triphosphate hydrolases"/>
    <property type="match status" value="2"/>
</dbReference>
<feature type="binding site" evidence="13">
    <location>
        <position position="511"/>
    </location>
    <ligand>
        <name>ATP</name>
        <dbReference type="ChEBI" id="CHEBI:30616"/>
    </ligand>
</feature>
<dbReference type="FunFam" id="3.40.50.300:FF:000113">
    <property type="entry name" value="Preprotein translocase subunit SecA"/>
    <property type="match status" value="1"/>
</dbReference>
<evidence type="ECO:0000256" key="7">
    <source>
        <dbReference type="ARBA" id="ARBA00022741"/>
    </source>
</evidence>
<feature type="binding site" evidence="13">
    <location>
        <begin position="110"/>
        <end position="114"/>
    </location>
    <ligand>
        <name>ATP</name>
        <dbReference type="ChEBI" id="CHEBI:30616"/>
    </ligand>
</feature>
<evidence type="ECO:0000256" key="5">
    <source>
        <dbReference type="ARBA" id="ARBA00022490"/>
    </source>
</evidence>
<dbReference type="PANTHER" id="PTHR30612:SF0">
    <property type="entry name" value="CHLOROPLAST PROTEIN-TRANSPORTING ATPASE"/>
    <property type="match status" value="1"/>
</dbReference>
<dbReference type="PROSITE" id="PS51196">
    <property type="entry name" value="SECA_MOTOR_DEAD"/>
    <property type="match status" value="1"/>
</dbReference>
<feature type="binding site" evidence="13">
    <location>
        <position position="92"/>
    </location>
    <ligand>
        <name>ATP</name>
        <dbReference type="ChEBI" id="CHEBI:30616"/>
    </ligand>
</feature>
<evidence type="ECO:0000313" key="18">
    <source>
        <dbReference type="EMBL" id="BBA84982.1"/>
    </source>
</evidence>
<comment type="catalytic activity">
    <reaction evidence="13">
        <text>ATP + H2O + cellular proteinSide 1 = ADP + phosphate + cellular proteinSide 2.</text>
        <dbReference type="EC" id="7.4.2.8"/>
    </reaction>
</comment>
<keyword evidence="3 13" id="KW-0813">Transport</keyword>
<gene>
    <name evidence="13 18" type="primary">secA</name>
    <name evidence="18" type="ORF">NARRFE1_00190</name>
</gene>
<dbReference type="Pfam" id="PF21090">
    <property type="entry name" value="P-loop_SecA"/>
    <property type="match status" value="1"/>
</dbReference>
<dbReference type="Gene3D" id="1.10.3060.10">
    <property type="entry name" value="Helical scaffold and wing domains of SecA"/>
    <property type="match status" value="1"/>
</dbReference>
<evidence type="ECO:0000259" key="17">
    <source>
        <dbReference type="PROSITE" id="PS51196"/>
    </source>
</evidence>
<evidence type="ECO:0000256" key="9">
    <source>
        <dbReference type="ARBA" id="ARBA00022927"/>
    </source>
</evidence>
<dbReference type="InterPro" id="IPR011115">
    <property type="entry name" value="SecA_DEAD"/>
</dbReference>
<keyword evidence="8 13" id="KW-0067">ATP-binding</keyword>
<dbReference type="GO" id="GO:0065002">
    <property type="term" value="P:intracellular protein transmembrane transport"/>
    <property type="evidence" value="ECO:0007669"/>
    <property type="project" value="UniProtKB-UniRule"/>
</dbReference>
<name>A0A2Z5TI79_9GAMM</name>
<evidence type="ECO:0000256" key="6">
    <source>
        <dbReference type="ARBA" id="ARBA00022519"/>
    </source>
</evidence>
<evidence type="ECO:0000256" key="14">
    <source>
        <dbReference type="RuleBase" id="RU003874"/>
    </source>
</evidence>
<dbReference type="Gene3D" id="3.90.1440.10">
    <property type="entry name" value="SecA, preprotein cross-linking domain"/>
    <property type="match status" value="1"/>
</dbReference>
<evidence type="ECO:0000256" key="13">
    <source>
        <dbReference type="HAMAP-Rule" id="MF_01382"/>
    </source>
</evidence>
<evidence type="ECO:0000256" key="12">
    <source>
        <dbReference type="ARBA" id="ARBA00023136"/>
    </source>
</evidence>
<evidence type="ECO:0000256" key="11">
    <source>
        <dbReference type="ARBA" id="ARBA00023010"/>
    </source>
</evidence>
<dbReference type="InterPro" id="IPR014001">
    <property type="entry name" value="Helicase_ATP-bd"/>
</dbReference>
<evidence type="ECO:0000256" key="3">
    <source>
        <dbReference type="ARBA" id="ARBA00022448"/>
    </source>
</evidence>
<dbReference type="EMBL" id="AP018161">
    <property type="protein sequence ID" value="BBA84982.1"/>
    <property type="molecule type" value="Genomic_DNA"/>
</dbReference>
<dbReference type="GO" id="GO:0005737">
    <property type="term" value="C:cytoplasm"/>
    <property type="evidence" value="ECO:0007669"/>
    <property type="project" value="UniProtKB-SubCell"/>
</dbReference>
<organism evidence="18 19">
    <name type="scientific">endosymbiont of Rhynchophorus ferrugineus</name>
    <dbReference type="NCBI Taxonomy" id="1972133"/>
    <lineage>
        <taxon>Bacteria</taxon>
        <taxon>Pseudomonadati</taxon>
        <taxon>Pseudomonadota</taxon>
        <taxon>Gammaproteobacteria</taxon>
        <taxon>Candidatus Nardonella</taxon>
    </lineage>
</organism>
<dbReference type="GO" id="GO:0017038">
    <property type="term" value="P:protein import"/>
    <property type="evidence" value="ECO:0007669"/>
    <property type="project" value="InterPro"/>
</dbReference>
<dbReference type="Pfam" id="PF07516">
    <property type="entry name" value="SecA_SW"/>
    <property type="match status" value="1"/>
</dbReference>
<dbReference type="InterPro" id="IPR001650">
    <property type="entry name" value="Helicase_C-like"/>
</dbReference>
<dbReference type="PANTHER" id="PTHR30612">
    <property type="entry name" value="SECA INNER MEMBRANE COMPONENT OF SEC PROTEIN SECRETION SYSTEM"/>
    <property type="match status" value="1"/>
</dbReference>
<dbReference type="SUPFAM" id="SSF52540">
    <property type="entry name" value="P-loop containing nucleoside triphosphate hydrolases"/>
    <property type="match status" value="2"/>
</dbReference>
<dbReference type="KEGG" id="eor:NARRFE1_00190"/>
<keyword evidence="12 13" id="KW-0472">Membrane</keyword>
<dbReference type="EC" id="7.4.2.8" evidence="13"/>
<dbReference type="SMART" id="SM00957">
    <property type="entry name" value="SecA_DEAD"/>
    <property type="match status" value="1"/>
</dbReference>
<dbReference type="InterPro" id="IPR011130">
    <property type="entry name" value="SecA_preprotein_X-link_dom"/>
</dbReference>
<dbReference type="InterPro" id="IPR036670">
    <property type="entry name" value="SecA_X-link_sf"/>
</dbReference>
<dbReference type="PROSITE" id="PS51192">
    <property type="entry name" value="HELICASE_ATP_BIND_1"/>
    <property type="match status" value="1"/>
</dbReference>
<proteinExistence type="inferred from homology"/>
<evidence type="ECO:0000259" key="16">
    <source>
        <dbReference type="PROSITE" id="PS51194"/>
    </source>
</evidence>
<dbReference type="NCBIfam" id="NF009538">
    <property type="entry name" value="PRK12904.1"/>
    <property type="match status" value="1"/>
</dbReference>
<comment type="subcellular location">
    <subcellularLocation>
        <location evidence="13">Cell membrane</location>
        <topology evidence="13">Peripheral membrane protein</topology>
        <orientation evidence="13">Cytoplasmic side</orientation>
    </subcellularLocation>
    <subcellularLocation>
        <location evidence="13">Cytoplasm</location>
    </subcellularLocation>
    <subcellularLocation>
        <location evidence="1">Membrane</location>
        <topology evidence="1">Peripheral membrane protein</topology>
    </subcellularLocation>
    <text evidence="13">Distribution is 50-50.</text>
</comment>
<dbReference type="InterPro" id="IPR011116">
    <property type="entry name" value="SecA_Wing/Scaffold"/>
</dbReference>
<comment type="similarity">
    <text evidence="2 13 14">Belongs to the SecA family.</text>
</comment>
<dbReference type="Pfam" id="PF01043">
    <property type="entry name" value="SecA_PP_bind"/>
    <property type="match status" value="1"/>
</dbReference>